<proteinExistence type="predicted"/>
<reference evidence="2 3" key="1">
    <citation type="journal article" date="2019" name="Nat. Med.">
        <title>A library of human gut bacterial isolates paired with longitudinal multiomics data enables mechanistic microbiome research.</title>
        <authorList>
            <person name="Poyet M."/>
            <person name="Groussin M."/>
            <person name="Gibbons S.M."/>
            <person name="Avila-Pacheco J."/>
            <person name="Jiang X."/>
            <person name="Kearney S.M."/>
            <person name="Perrotta A.R."/>
            <person name="Berdy B."/>
            <person name="Zhao S."/>
            <person name="Lieberman T.D."/>
            <person name="Swanson P.K."/>
            <person name="Smith M."/>
            <person name="Roesemann S."/>
            <person name="Alexander J.E."/>
            <person name="Rich S.A."/>
            <person name="Livny J."/>
            <person name="Vlamakis H."/>
            <person name="Clish C."/>
            <person name="Bullock K."/>
            <person name="Deik A."/>
            <person name="Scott J."/>
            <person name="Pierce K.A."/>
            <person name="Xavier R.J."/>
            <person name="Alm E.J."/>
        </authorList>
    </citation>
    <scope>NUCLEOTIDE SEQUENCE [LARGE SCALE GENOMIC DNA]</scope>
    <source>
        <strain evidence="2 3">BIOML-A5</strain>
    </source>
</reference>
<dbReference type="Gene3D" id="3.40.50.880">
    <property type="match status" value="1"/>
</dbReference>
<dbReference type="EMBL" id="WKQV01000020">
    <property type="protein sequence ID" value="MSD27778.1"/>
    <property type="molecule type" value="Genomic_DNA"/>
</dbReference>
<protein>
    <recommendedName>
        <fullName evidence="1">DJ-1/PfpI domain-containing protein</fullName>
    </recommendedName>
</protein>
<dbReference type="Pfam" id="PF01965">
    <property type="entry name" value="DJ-1_PfpI"/>
    <property type="match status" value="1"/>
</dbReference>
<comment type="caution">
    <text evidence="2">The sequence shown here is derived from an EMBL/GenBank/DDBJ whole genome shotgun (WGS) entry which is preliminary data.</text>
</comment>
<evidence type="ECO:0000313" key="2">
    <source>
        <dbReference type="EMBL" id="MSD27778.1"/>
    </source>
</evidence>
<evidence type="ECO:0000313" key="3">
    <source>
        <dbReference type="Proteomes" id="UP000465607"/>
    </source>
</evidence>
<dbReference type="AlphaFoldDB" id="A0A7X2MC12"/>
<accession>A0A7X2MC12</accession>
<dbReference type="InterPro" id="IPR002818">
    <property type="entry name" value="DJ-1/PfpI"/>
</dbReference>
<organism evidence="2 3">
    <name type="scientific">Agathobacter rectalis</name>
    <dbReference type="NCBI Taxonomy" id="39491"/>
    <lineage>
        <taxon>Bacteria</taxon>
        <taxon>Bacillati</taxon>
        <taxon>Bacillota</taxon>
        <taxon>Clostridia</taxon>
        <taxon>Lachnospirales</taxon>
        <taxon>Lachnospiraceae</taxon>
        <taxon>Agathobacter</taxon>
    </lineage>
</organism>
<dbReference type="RefSeq" id="WP_154269020.1">
    <property type="nucleotide sequence ID" value="NZ_JADMPC010000034.1"/>
</dbReference>
<sequence>MKKDVFLLFDTACIYEIVCLNYFLKFTGSETIFCSVRGSDITSMEGYRIGIDCKISDIELSNIRSLIIPGGDVSNMRNEEVYSLFRKAKERNVIIGGICAGVDILDESGILSNIQSTHSTDVDCIGDRNIVTSRANGYVDFAIEMGKMLELFEDEQDLQETISFWKYHRNIQ</sequence>
<gene>
    <name evidence="2" type="ORF">GKE44_11605</name>
</gene>
<evidence type="ECO:0000259" key="1">
    <source>
        <dbReference type="Pfam" id="PF01965"/>
    </source>
</evidence>
<dbReference type="SUPFAM" id="SSF52317">
    <property type="entry name" value="Class I glutamine amidotransferase-like"/>
    <property type="match status" value="1"/>
</dbReference>
<name>A0A7X2MC12_9FIRM</name>
<feature type="domain" description="DJ-1/PfpI" evidence="1">
    <location>
        <begin position="5"/>
        <end position="134"/>
    </location>
</feature>
<dbReference type="Proteomes" id="UP000465607">
    <property type="component" value="Unassembled WGS sequence"/>
</dbReference>
<dbReference type="InterPro" id="IPR029062">
    <property type="entry name" value="Class_I_gatase-like"/>
</dbReference>